<dbReference type="AlphaFoldDB" id="A0A6J4L9C7"/>
<dbReference type="Pfam" id="PF22879">
    <property type="entry name" value="AIPR_N"/>
    <property type="match status" value="1"/>
</dbReference>
<evidence type="ECO:0008006" key="4">
    <source>
        <dbReference type="Google" id="ProtNLM"/>
    </source>
</evidence>
<proteinExistence type="predicted"/>
<name>A0A6J4L9C7_9BACT</name>
<gene>
    <name evidence="3" type="ORF">AVDCRST_MAG68-2225</name>
</gene>
<feature type="domain" description="Abortive phage infection protein C-terminal" evidence="1">
    <location>
        <begin position="249"/>
        <end position="561"/>
    </location>
</feature>
<dbReference type="InterPro" id="IPR055101">
    <property type="entry name" value="AIPR_N"/>
</dbReference>
<dbReference type="InterPro" id="IPR018891">
    <property type="entry name" value="AIPR_C"/>
</dbReference>
<evidence type="ECO:0000313" key="3">
    <source>
        <dbReference type="EMBL" id="CAA9325699.1"/>
    </source>
</evidence>
<protein>
    <recommendedName>
        <fullName evidence="4">AIPR protein</fullName>
    </recommendedName>
</protein>
<organism evidence="3">
    <name type="scientific">uncultured Gemmatimonadota bacterium</name>
    <dbReference type="NCBI Taxonomy" id="203437"/>
    <lineage>
        <taxon>Bacteria</taxon>
        <taxon>Pseudomonadati</taxon>
        <taxon>Gemmatimonadota</taxon>
        <taxon>environmental samples</taxon>
    </lineage>
</organism>
<evidence type="ECO:0000259" key="1">
    <source>
        <dbReference type="Pfam" id="PF10592"/>
    </source>
</evidence>
<evidence type="ECO:0000259" key="2">
    <source>
        <dbReference type="Pfam" id="PF22879"/>
    </source>
</evidence>
<dbReference type="EMBL" id="CADCTW010000102">
    <property type="protein sequence ID" value="CAA9325699.1"/>
    <property type="molecule type" value="Genomic_DNA"/>
</dbReference>
<feature type="domain" description="Abortive infection phage resistance protein N-terminal" evidence="2">
    <location>
        <begin position="42"/>
        <end position="190"/>
    </location>
</feature>
<reference evidence="3" key="1">
    <citation type="submission" date="2020-02" db="EMBL/GenBank/DDBJ databases">
        <authorList>
            <person name="Meier V. D."/>
        </authorList>
    </citation>
    <scope>NUCLEOTIDE SEQUENCE</scope>
    <source>
        <strain evidence="3">AVDCRST_MAG68</strain>
    </source>
</reference>
<accession>A0A6J4L9C7</accession>
<dbReference type="Pfam" id="PF10592">
    <property type="entry name" value="AIPR"/>
    <property type="match status" value="1"/>
</dbReference>
<sequence length="698" mass="77889">MTYEQDRYHEYLNVLRSRVNERSTELIGADDVASVAFREEAFTSVVVDVLEELGQIASAQVCYFDRRVGRSAAKVNGWSVDEENGEIELITTLFRGLGEPGSVTATELSHAAHRAVRVYDAARNGYHTGMEPASQTYDMMQRLHQVSPEVTRLRVIVIADGNAPNGTVPDIAEKDLEVRTDVWDLQRLFRADSSGVAYEPIEIDLEARLGAPLPCLVATADSQDYTSYLAVLSGDLLHSLYHDFGARLLELNVRSFLQAKGKVNRGIRDTLTNNPGKFMAYNNGISATAEHVELVQDAGGRASIRSLTGLQIVNGGQTIASVHRAKARDRVDLSDVHVQAKITLVRPEHIETLVPDISRFANTQNKVNEADFSANHPFHVRIQQLSQTIWAPGEQTRWFYERARGQYEVARTREGTTEARLRKFDAATPAHQRFGKIDLAKYLNSWDALPHTVSLGNQKNFVEFMQRLGRVHGRDWEPGEAYYRNLIAAGIVFRRVEKIARKYKFPAYRANAITYTVALLSYRTAGRVDLDRIWLAQDVSAALSGCLDEWMPRVYDEIVSSANGRNVTEWAKKPDCWRQLQTLDVSVPDALECELAAGQALPNVGALSERTGAGLTATDREHIARVMQIEPAEWLHLCAWGAQTQELKEWQTGIAGTLATYAAAGWVKVPSKKQAFQAIEILRIADQCGGRLQDEEVV</sequence>